<gene>
    <name evidence="1" type="ORF">GSONMT00029288001</name>
</gene>
<reference evidence="1" key="2">
    <citation type="submission" date="2014-03" db="EMBL/GenBank/DDBJ databases">
        <authorList>
            <person name="Genoscope - CEA"/>
        </authorList>
    </citation>
    <scope>NUCLEOTIDE SEQUENCE</scope>
</reference>
<proteinExistence type="predicted"/>
<reference evidence="1" key="1">
    <citation type="journal article" date="2014" name="Nat. Commun.">
        <title>The rainbow trout genome provides novel insights into evolution after whole-genome duplication in vertebrates.</title>
        <authorList>
            <person name="Berthelot C."/>
            <person name="Brunet F."/>
            <person name="Chalopin D."/>
            <person name="Juanchich A."/>
            <person name="Bernard M."/>
            <person name="Noel B."/>
            <person name="Bento P."/>
            <person name="Da Silva C."/>
            <person name="Labadie K."/>
            <person name="Alberti A."/>
            <person name="Aury J.M."/>
            <person name="Louis A."/>
            <person name="Dehais P."/>
            <person name="Bardou P."/>
            <person name="Montfort J."/>
            <person name="Klopp C."/>
            <person name="Cabau C."/>
            <person name="Gaspin C."/>
            <person name="Thorgaard G.H."/>
            <person name="Boussaha M."/>
            <person name="Quillet E."/>
            <person name="Guyomard R."/>
            <person name="Galiana D."/>
            <person name="Bobe J."/>
            <person name="Volff J.N."/>
            <person name="Genet C."/>
            <person name="Wincker P."/>
            <person name="Jaillon O."/>
            <person name="Roest Crollius H."/>
            <person name="Guiguen Y."/>
        </authorList>
    </citation>
    <scope>NUCLEOTIDE SEQUENCE [LARGE SCALE GENOMIC DNA]</scope>
</reference>
<dbReference type="Proteomes" id="UP000193380">
    <property type="component" value="Unassembled WGS sequence"/>
</dbReference>
<dbReference type="AlphaFoldDB" id="A0A060XZZ2"/>
<accession>A0A060XZZ2</accession>
<dbReference type="STRING" id="8022.A0A060XZZ2"/>
<sequence length="114" mass="12614">MTALLQKIRGKKFAVVVDKTTDARDFSVLNMVIGVENQYFLVDVIFMDKCNSSTFSQAILASLHSNDLNLNDAWAVVTDNASYCLKAYKEVLKGVMPNSVHVIGLCHVNLVCET</sequence>
<dbReference type="EMBL" id="FR906559">
    <property type="protein sequence ID" value="CDQ84807.1"/>
    <property type="molecule type" value="Genomic_DNA"/>
</dbReference>
<protein>
    <recommendedName>
        <fullName evidence="3">DUF659 domain-containing protein</fullName>
    </recommendedName>
</protein>
<evidence type="ECO:0000313" key="2">
    <source>
        <dbReference type="Proteomes" id="UP000193380"/>
    </source>
</evidence>
<evidence type="ECO:0000313" key="1">
    <source>
        <dbReference type="EMBL" id="CDQ84807.1"/>
    </source>
</evidence>
<evidence type="ECO:0008006" key="3">
    <source>
        <dbReference type="Google" id="ProtNLM"/>
    </source>
</evidence>
<name>A0A060XZZ2_ONCMY</name>
<dbReference type="PaxDb" id="8022-A0A060XZZ2"/>
<organism evidence="1 2">
    <name type="scientific">Oncorhynchus mykiss</name>
    <name type="common">Rainbow trout</name>
    <name type="synonym">Salmo gairdneri</name>
    <dbReference type="NCBI Taxonomy" id="8022"/>
    <lineage>
        <taxon>Eukaryota</taxon>
        <taxon>Metazoa</taxon>
        <taxon>Chordata</taxon>
        <taxon>Craniata</taxon>
        <taxon>Vertebrata</taxon>
        <taxon>Euteleostomi</taxon>
        <taxon>Actinopterygii</taxon>
        <taxon>Neopterygii</taxon>
        <taxon>Teleostei</taxon>
        <taxon>Protacanthopterygii</taxon>
        <taxon>Salmoniformes</taxon>
        <taxon>Salmonidae</taxon>
        <taxon>Salmoninae</taxon>
        <taxon>Oncorhynchus</taxon>
    </lineage>
</organism>